<dbReference type="PaxDb" id="67767-A0A0J7K8R3"/>
<dbReference type="EMBL" id="LBMM01011634">
    <property type="protein sequence ID" value="KMQ86732.1"/>
    <property type="molecule type" value="Genomic_DNA"/>
</dbReference>
<keyword evidence="2" id="KW-1185">Reference proteome</keyword>
<evidence type="ECO:0000313" key="2">
    <source>
        <dbReference type="Proteomes" id="UP000036403"/>
    </source>
</evidence>
<reference evidence="1 2" key="1">
    <citation type="submission" date="2015-04" db="EMBL/GenBank/DDBJ databases">
        <title>Lasius niger genome sequencing.</title>
        <authorList>
            <person name="Konorov E.A."/>
            <person name="Nikitin M.A."/>
            <person name="Kirill M.V."/>
            <person name="Chang P."/>
        </authorList>
    </citation>
    <scope>NUCLEOTIDE SEQUENCE [LARGE SCALE GENOMIC DNA]</scope>
    <source>
        <tissue evidence="1">Whole</tissue>
    </source>
</reference>
<protein>
    <submittedName>
        <fullName evidence="1">Phosphoribosylaminoimidazole-succinocarboxamide synthase</fullName>
    </submittedName>
</protein>
<name>A0A0J7K8R3_LASNI</name>
<dbReference type="AlphaFoldDB" id="A0A0J7K8R3"/>
<dbReference type="Proteomes" id="UP000036403">
    <property type="component" value="Unassembled WGS sequence"/>
</dbReference>
<sequence>MIGYCVNQIHSPDSDFWFYEDVEQDEKADADDHESVDLYDDAIKEYVENENGIQQAPEVSEGAVEFLRYSTRIKTNPRWMEDFAVMEFNVEAFLEDVPEKFEDIY</sequence>
<gene>
    <name evidence="1" type="ORF">RF55_14222</name>
</gene>
<organism evidence="1 2">
    <name type="scientific">Lasius niger</name>
    <name type="common">Black garden ant</name>
    <dbReference type="NCBI Taxonomy" id="67767"/>
    <lineage>
        <taxon>Eukaryota</taxon>
        <taxon>Metazoa</taxon>
        <taxon>Ecdysozoa</taxon>
        <taxon>Arthropoda</taxon>
        <taxon>Hexapoda</taxon>
        <taxon>Insecta</taxon>
        <taxon>Pterygota</taxon>
        <taxon>Neoptera</taxon>
        <taxon>Endopterygota</taxon>
        <taxon>Hymenoptera</taxon>
        <taxon>Apocrita</taxon>
        <taxon>Aculeata</taxon>
        <taxon>Formicoidea</taxon>
        <taxon>Formicidae</taxon>
        <taxon>Formicinae</taxon>
        <taxon>Lasius</taxon>
        <taxon>Lasius</taxon>
    </lineage>
</organism>
<accession>A0A0J7K8R3</accession>
<proteinExistence type="predicted"/>
<comment type="caution">
    <text evidence="1">The sequence shown here is derived from an EMBL/GenBank/DDBJ whole genome shotgun (WGS) entry which is preliminary data.</text>
</comment>
<evidence type="ECO:0000313" key="1">
    <source>
        <dbReference type="EMBL" id="KMQ86732.1"/>
    </source>
</evidence>